<keyword evidence="1" id="KW-0472">Membrane</keyword>
<proteinExistence type="predicted"/>
<name>A0A6J7PAA2_9ZZZZ</name>
<feature type="transmembrane region" description="Helical" evidence="1">
    <location>
        <begin position="43"/>
        <end position="67"/>
    </location>
</feature>
<feature type="transmembrane region" description="Helical" evidence="1">
    <location>
        <begin position="88"/>
        <end position="116"/>
    </location>
</feature>
<keyword evidence="1" id="KW-0812">Transmembrane</keyword>
<reference evidence="2" key="1">
    <citation type="submission" date="2020-05" db="EMBL/GenBank/DDBJ databases">
        <authorList>
            <person name="Chiriac C."/>
            <person name="Salcher M."/>
            <person name="Ghai R."/>
            <person name="Kavagutti S V."/>
        </authorList>
    </citation>
    <scope>NUCLEOTIDE SEQUENCE</scope>
</reference>
<evidence type="ECO:0000313" key="2">
    <source>
        <dbReference type="EMBL" id="CAB4998874.1"/>
    </source>
</evidence>
<sequence length="117" mass="11967">MKRPATAFVLAVVSLILCPILVFIEFTALFGAGMIAYEPANPVWIKALAFVFVGLVGLLALALPVVVIRLGRRARAASRSTGTDGSGLATAAVVIGVIVTVGVLAVQVLTAVSMAFG</sequence>
<gene>
    <name evidence="2" type="ORF">UFOPK3957_01452</name>
</gene>
<protein>
    <submittedName>
        <fullName evidence="2">Unannotated protein</fullName>
    </submittedName>
</protein>
<evidence type="ECO:0000256" key="1">
    <source>
        <dbReference type="SAM" id="Phobius"/>
    </source>
</evidence>
<dbReference type="AlphaFoldDB" id="A0A6J7PAA2"/>
<feature type="transmembrane region" description="Helical" evidence="1">
    <location>
        <begin position="7"/>
        <end position="37"/>
    </location>
</feature>
<keyword evidence="1" id="KW-1133">Transmembrane helix</keyword>
<accession>A0A6J7PAA2</accession>
<dbReference type="EMBL" id="CAFBOM010000268">
    <property type="protein sequence ID" value="CAB4998874.1"/>
    <property type="molecule type" value="Genomic_DNA"/>
</dbReference>
<organism evidence="2">
    <name type="scientific">freshwater metagenome</name>
    <dbReference type="NCBI Taxonomy" id="449393"/>
    <lineage>
        <taxon>unclassified sequences</taxon>
        <taxon>metagenomes</taxon>
        <taxon>ecological metagenomes</taxon>
    </lineage>
</organism>